<proteinExistence type="inferred from homology"/>
<dbReference type="CDD" id="cd01166">
    <property type="entry name" value="KdgK"/>
    <property type="match status" value="1"/>
</dbReference>
<sequence length="328" mass="36191">MALKIKPQNSCQFDLIALGEVMLRLDPLLSPVRYAKSFDCCEGGGEYNVARGLRANFNLRTAIVTSLVDNEVGHLLEDLILHSGVNSHLIRWRDEDSQLRNGVNFTERGYGQRAAHGVSDRGHTAAMNMQPGDVDWHYIFGKCGCRWFHTGGIFTGLSDSTAQLTIEACKIAQQYGTIVSFDLNYRHSLWRDRGGFDAHENLCNKIAKNVDVLIGDDSHYQDFQACAATKRTVHTACSNDWYAVSYHQGKRCESTHLDKLEILDRVGGGDSFAAGLIYGFMKYNDPAKAVEFGTAHGAIAMTTPGDTTTATIPEVKKIVAGKPARIEN</sequence>
<dbReference type="InterPro" id="IPR029056">
    <property type="entry name" value="Ribokinase-like"/>
</dbReference>
<protein>
    <submittedName>
        <fullName evidence="5">Sugar kinase</fullName>
    </submittedName>
</protein>
<evidence type="ECO:0000313" key="5">
    <source>
        <dbReference type="EMBL" id="MBK1790791.1"/>
    </source>
</evidence>
<comment type="caution">
    <text evidence="5">The sequence shown here is derived from an EMBL/GenBank/DDBJ whole genome shotgun (WGS) entry which is preliminary data.</text>
</comment>
<comment type="similarity">
    <text evidence="1">Belongs to the carbohydrate kinase PfkB family.</text>
</comment>
<dbReference type="InterPro" id="IPR011611">
    <property type="entry name" value="PfkB_dom"/>
</dbReference>
<reference evidence="5" key="1">
    <citation type="submission" date="2021-01" db="EMBL/GenBank/DDBJ databases">
        <title>Modified the classification status of verrucomicrobia.</title>
        <authorList>
            <person name="Feng X."/>
        </authorList>
    </citation>
    <scope>NUCLEOTIDE SEQUENCE</scope>
    <source>
        <strain evidence="5">_KCTC 22039</strain>
    </source>
</reference>
<dbReference type="SUPFAM" id="SSF53613">
    <property type="entry name" value="Ribokinase-like"/>
    <property type="match status" value="1"/>
</dbReference>
<name>A0A8J7MCV8_9BACT</name>
<dbReference type="PANTHER" id="PTHR43320:SF2">
    <property type="entry name" value="2-DEHYDRO-3-DEOXYGLUCONOKINASE_2-DEHYDRO-3-DEOXYGALACTONOKINASE"/>
    <property type="match status" value="1"/>
</dbReference>
<dbReference type="AlphaFoldDB" id="A0A8J7MCV8"/>
<evidence type="ECO:0000256" key="3">
    <source>
        <dbReference type="ARBA" id="ARBA00022777"/>
    </source>
</evidence>
<dbReference type="Proteomes" id="UP000624703">
    <property type="component" value="Unassembled WGS sequence"/>
</dbReference>
<evidence type="ECO:0000259" key="4">
    <source>
        <dbReference type="Pfam" id="PF00294"/>
    </source>
</evidence>
<evidence type="ECO:0000256" key="2">
    <source>
        <dbReference type="ARBA" id="ARBA00022679"/>
    </source>
</evidence>
<organism evidence="5 6">
    <name type="scientific">Persicirhabdus sediminis</name>
    <dbReference type="NCBI Taxonomy" id="454144"/>
    <lineage>
        <taxon>Bacteria</taxon>
        <taxon>Pseudomonadati</taxon>
        <taxon>Verrucomicrobiota</taxon>
        <taxon>Verrucomicrobiia</taxon>
        <taxon>Verrucomicrobiales</taxon>
        <taxon>Verrucomicrobiaceae</taxon>
        <taxon>Persicirhabdus</taxon>
    </lineage>
</organism>
<dbReference type="Pfam" id="PF00294">
    <property type="entry name" value="PfkB"/>
    <property type="match status" value="1"/>
</dbReference>
<dbReference type="GO" id="GO:0016301">
    <property type="term" value="F:kinase activity"/>
    <property type="evidence" value="ECO:0007669"/>
    <property type="project" value="UniProtKB-KW"/>
</dbReference>
<keyword evidence="3 5" id="KW-0418">Kinase</keyword>
<keyword evidence="6" id="KW-1185">Reference proteome</keyword>
<dbReference type="RefSeq" id="WP_200310815.1">
    <property type="nucleotide sequence ID" value="NZ_JAENIM010000034.1"/>
</dbReference>
<evidence type="ECO:0000256" key="1">
    <source>
        <dbReference type="ARBA" id="ARBA00010688"/>
    </source>
</evidence>
<dbReference type="Gene3D" id="3.40.1190.20">
    <property type="match status" value="1"/>
</dbReference>
<dbReference type="PANTHER" id="PTHR43320">
    <property type="entry name" value="SUGAR KINASE"/>
    <property type="match status" value="1"/>
</dbReference>
<feature type="domain" description="Carbohydrate kinase PfkB" evidence="4">
    <location>
        <begin position="15"/>
        <end position="309"/>
    </location>
</feature>
<dbReference type="EMBL" id="JAENIM010000034">
    <property type="protein sequence ID" value="MBK1790791.1"/>
    <property type="molecule type" value="Genomic_DNA"/>
</dbReference>
<gene>
    <name evidence="5" type="ORF">JIN82_06440</name>
</gene>
<accession>A0A8J7MCV8</accession>
<keyword evidence="2" id="KW-0808">Transferase</keyword>
<dbReference type="InterPro" id="IPR052700">
    <property type="entry name" value="Carb_kinase_PfkB-like"/>
</dbReference>
<evidence type="ECO:0000313" key="6">
    <source>
        <dbReference type="Proteomes" id="UP000624703"/>
    </source>
</evidence>